<feature type="chain" id="PRO_5047430169" evidence="2">
    <location>
        <begin position="23"/>
        <end position="443"/>
    </location>
</feature>
<dbReference type="Pfam" id="PF13432">
    <property type="entry name" value="TPR_16"/>
    <property type="match status" value="1"/>
</dbReference>
<dbReference type="PROSITE" id="PS50005">
    <property type="entry name" value="TPR"/>
    <property type="match status" value="2"/>
</dbReference>
<evidence type="ECO:0000313" key="3">
    <source>
        <dbReference type="EMBL" id="UYW00885.1"/>
    </source>
</evidence>
<reference evidence="3" key="1">
    <citation type="submission" date="2021-08" db="EMBL/GenBank/DDBJ databases">
        <title>Flavobacterium sp. strain CC-SYL302.</title>
        <authorList>
            <person name="Lin S.-Y."/>
            <person name="Lee T.-H."/>
            <person name="Young C.-C."/>
        </authorList>
    </citation>
    <scope>NUCLEOTIDE SEQUENCE</scope>
    <source>
        <strain evidence="3">CC-SYL302</strain>
    </source>
</reference>
<keyword evidence="2" id="KW-0732">Signal</keyword>
<dbReference type="Proteomes" id="UP001163328">
    <property type="component" value="Chromosome"/>
</dbReference>
<evidence type="ECO:0000256" key="2">
    <source>
        <dbReference type="SAM" id="SignalP"/>
    </source>
</evidence>
<proteinExistence type="predicted"/>
<gene>
    <name evidence="3" type="ORF">K5I29_10290</name>
</gene>
<keyword evidence="1" id="KW-0802">TPR repeat</keyword>
<accession>A0ABY6LZK5</accession>
<dbReference type="InterPro" id="IPR019734">
    <property type="entry name" value="TPR_rpt"/>
</dbReference>
<evidence type="ECO:0000256" key="1">
    <source>
        <dbReference type="PROSITE-ProRule" id="PRU00339"/>
    </source>
</evidence>
<feature type="repeat" description="TPR" evidence="1">
    <location>
        <begin position="67"/>
        <end position="100"/>
    </location>
</feature>
<dbReference type="PANTHER" id="PTHR12558">
    <property type="entry name" value="CELL DIVISION CYCLE 16,23,27"/>
    <property type="match status" value="1"/>
</dbReference>
<feature type="signal peptide" evidence="2">
    <location>
        <begin position="1"/>
        <end position="22"/>
    </location>
</feature>
<dbReference type="RefSeq" id="WP_264433096.1">
    <property type="nucleotide sequence ID" value="NZ_CP081495.1"/>
</dbReference>
<protein>
    <submittedName>
        <fullName evidence="3">Tetratricopeptide repeat protein</fullName>
    </submittedName>
</protein>
<dbReference type="Pfam" id="PF13181">
    <property type="entry name" value="TPR_8"/>
    <property type="match status" value="2"/>
</dbReference>
<dbReference type="InterPro" id="IPR011990">
    <property type="entry name" value="TPR-like_helical_dom_sf"/>
</dbReference>
<dbReference type="Gene3D" id="1.25.40.10">
    <property type="entry name" value="Tetratricopeptide repeat domain"/>
    <property type="match status" value="3"/>
</dbReference>
<dbReference type="SMART" id="SM00028">
    <property type="entry name" value="TPR"/>
    <property type="match status" value="4"/>
</dbReference>
<organism evidence="3 4">
    <name type="scientific">Flavobacterium agricola</name>
    <dbReference type="NCBI Taxonomy" id="2870839"/>
    <lineage>
        <taxon>Bacteria</taxon>
        <taxon>Pseudomonadati</taxon>
        <taxon>Bacteroidota</taxon>
        <taxon>Flavobacteriia</taxon>
        <taxon>Flavobacteriales</taxon>
        <taxon>Flavobacteriaceae</taxon>
        <taxon>Flavobacterium</taxon>
    </lineage>
</organism>
<dbReference type="PANTHER" id="PTHR12558:SF13">
    <property type="entry name" value="CELL DIVISION CYCLE PROTEIN 27 HOMOLOG"/>
    <property type="match status" value="1"/>
</dbReference>
<evidence type="ECO:0000313" key="4">
    <source>
        <dbReference type="Proteomes" id="UP001163328"/>
    </source>
</evidence>
<keyword evidence="4" id="KW-1185">Reference proteome</keyword>
<feature type="repeat" description="TPR" evidence="1">
    <location>
        <begin position="373"/>
        <end position="406"/>
    </location>
</feature>
<sequence>MMQVKSRFIVFYFLLSGFVATAQIPGENVADEIENNFYEAISQKAIENYDKAIVLLQKNVQKQPENAVFYNQLGKNYFALKDYYQAELAYEKAISLSANQKWYWIDLYKLFYTTKDFKKAIPIAVKIAEMDPEYTDDLVSLYVYAKEYDKALVLLDELEKRGKLSPAMQRFKFQAESELKFTKKVKADFKQATQINPADETAYEELITNYLHDEDYDKTYQTINQLVQHVPNSDWGHVTQFRSALQANNYATALQHLNAAITSNTVHELLKHRIFNEYLIFVNANPKYETDLVSVVDLFKNQDIINVPKEVGVFFYNKNKFNVAQVYLEKGLQNNPNDVVLQTLLIQNFLANKNYAQAAIATKKYIELYPAEAKLYYYLGIAQVNSNEPKKALQSFDEALTYLFDDDALEANIYIQMGECYHKLGNEKQKETYFIKANKILNP</sequence>
<dbReference type="EMBL" id="CP081495">
    <property type="protein sequence ID" value="UYW00885.1"/>
    <property type="molecule type" value="Genomic_DNA"/>
</dbReference>
<dbReference type="SUPFAM" id="SSF48452">
    <property type="entry name" value="TPR-like"/>
    <property type="match status" value="3"/>
</dbReference>
<name>A0ABY6LZK5_9FLAO</name>